<accession>A0A0D6PFC2</accession>
<dbReference type="STRING" id="1120923.SAMN02746095_01698"/>
<dbReference type="InterPro" id="IPR024078">
    <property type="entry name" value="LmbE-like_dom_sf"/>
</dbReference>
<dbReference type="Proteomes" id="UP000032668">
    <property type="component" value="Unassembled WGS sequence"/>
</dbReference>
<comment type="caution">
    <text evidence="1">The sequence shown here is derived from an EMBL/GenBank/DDBJ whole genome shotgun (WGS) entry which is preliminary data.</text>
</comment>
<dbReference type="Gene3D" id="3.40.50.10320">
    <property type="entry name" value="LmbE-like"/>
    <property type="match status" value="1"/>
</dbReference>
<sequence>MTRAVIVAAHPDDEILWLSSAMEAADPVVLCYGAPYARPEKAEARARAVAALKLPRLINLAIPESGTRLFVDWQTPTLTPTGIAITDPAARSRYDANFATLLAKLRPILTGVTDVYTHNPWGEYGHPEHIQLHRAVTDLQKELGFTIWFSNYMAPLTLPLVRALSPTVLWAEKRPAIPDIRLARRLRAIYLRHRVWTWSLFHRWPAIETLYAQPPGTRDDWHNLDGETLVDVTKLRWWRGDGAARVEV</sequence>
<dbReference type="OrthoDB" id="9790023at2"/>
<keyword evidence="2" id="KW-1185">Reference proteome</keyword>
<reference evidence="1 2" key="1">
    <citation type="submission" date="2012-11" db="EMBL/GenBank/DDBJ databases">
        <title>Whole genome sequence of Acidocella aminolytica 101 = DSM 11237.</title>
        <authorList>
            <person name="Azuma Y."/>
            <person name="Higashiura N."/>
            <person name="Hirakawa H."/>
            <person name="Matsushita K."/>
        </authorList>
    </citation>
    <scope>NUCLEOTIDE SEQUENCE [LARGE SCALE GENOMIC DNA]</scope>
    <source>
        <strain evidence="2">101 / DSM 11237</strain>
    </source>
</reference>
<protein>
    <recommendedName>
        <fullName evidence="3">LmbE family protein</fullName>
    </recommendedName>
</protein>
<evidence type="ECO:0008006" key="3">
    <source>
        <dbReference type="Google" id="ProtNLM"/>
    </source>
</evidence>
<proteinExistence type="predicted"/>
<evidence type="ECO:0000313" key="2">
    <source>
        <dbReference type="Proteomes" id="UP000032668"/>
    </source>
</evidence>
<gene>
    <name evidence="1" type="ORF">Aam_047_031</name>
</gene>
<evidence type="ECO:0000313" key="1">
    <source>
        <dbReference type="EMBL" id="GAN80450.1"/>
    </source>
</evidence>
<dbReference type="AlphaFoldDB" id="A0A0D6PFC2"/>
<name>A0A0D6PFC2_9PROT</name>
<dbReference type="RefSeq" id="WP_048878862.1">
    <property type="nucleotide sequence ID" value="NZ_BANC01000046.1"/>
</dbReference>
<organism evidence="1 2">
    <name type="scientific">Acidocella aminolytica 101 = DSM 11237</name>
    <dbReference type="NCBI Taxonomy" id="1120923"/>
    <lineage>
        <taxon>Bacteria</taxon>
        <taxon>Pseudomonadati</taxon>
        <taxon>Pseudomonadota</taxon>
        <taxon>Alphaproteobacteria</taxon>
        <taxon>Acetobacterales</taxon>
        <taxon>Acidocellaceae</taxon>
        <taxon>Acidocella</taxon>
    </lineage>
</organism>
<dbReference type="SUPFAM" id="SSF102588">
    <property type="entry name" value="LmbE-like"/>
    <property type="match status" value="1"/>
</dbReference>
<dbReference type="EMBL" id="BANC01000046">
    <property type="protein sequence ID" value="GAN80450.1"/>
    <property type="molecule type" value="Genomic_DNA"/>
</dbReference>